<dbReference type="InterPro" id="IPR045051">
    <property type="entry name" value="SBT"/>
</dbReference>
<keyword evidence="3" id="KW-0732">Signal</keyword>
<dbReference type="EMBL" id="JAGKQM010000006">
    <property type="protein sequence ID" value="KAH0924068.1"/>
    <property type="molecule type" value="Genomic_DNA"/>
</dbReference>
<keyword evidence="2 6" id="KW-0645">Protease</keyword>
<proteinExistence type="inferred from homology"/>
<gene>
    <name evidence="10" type="ORF">HID58_024086</name>
</gene>
<evidence type="ECO:0000256" key="6">
    <source>
        <dbReference type="PROSITE-ProRule" id="PRU01240"/>
    </source>
</evidence>
<dbReference type="Gene3D" id="3.40.50.200">
    <property type="entry name" value="Peptidase S8/S53 domain"/>
    <property type="match status" value="2"/>
</dbReference>
<protein>
    <submittedName>
        <fullName evidence="10">Uncharacterized protein</fullName>
    </submittedName>
</protein>
<reference evidence="10 11" key="1">
    <citation type="submission" date="2021-05" db="EMBL/GenBank/DDBJ databases">
        <title>Genome Assembly of Synthetic Allotetraploid Brassica napus Reveals Homoeologous Exchanges between Subgenomes.</title>
        <authorList>
            <person name="Davis J.T."/>
        </authorList>
    </citation>
    <scope>NUCLEOTIDE SEQUENCE [LARGE SCALE GENOMIC DNA]</scope>
    <source>
        <strain evidence="11">cv. Da-Ae</strain>
        <tissue evidence="10">Seedling</tissue>
    </source>
</reference>
<dbReference type="Gene3D" id="2.60.40.2310">
    <property type="match status" value="2"/>
</dbReference>
<feature type="domain" description="Inhibitor I9" evidence="8">
    <location>
        <begin position="3"/>
        <end position="79"/>
    </location>
</feature>
<dbReference type="CDD" id="cd02120">
    <property type="entry name" value="PA_subtilisin_like"/>
    <property type="match status" value="2"/>
</dbReference>
<evidence type="ECO:0000259" key="7">
    <source>
        <dbReference type="Pfam" id="PF00082"/>
    </source>
</evidence>
<dbReference type="Gene3D" id="3.50.30.30">
    <property type="match status" value="2"/>
</dbReference>
<dbReference type="Gene3D" id="3.30.70.80">
    <property type="entry name" value="Peptidase S8 propeptide/proteinase inhibitor I9"/>
    <property type="match status" value="1"/>
</dbReference>
<keyword evidence="5 6" id="KW-0720">Serine protease</keyword>
<feature type="domain" description="Subtilisin-like protease fibronectin type-III" evidence="9">
    <location>
        <begin position="587"/>
        <end position="688"/>
    </location>
</feature>
<evidence type="ECO:0000259" key="8">
    <source>
        <dbReference type="Pfam" id="PF05922"/>
    </source>
</evidence>
<dbReference type="PRINTS" id="PR00723">
    <property type="entry name" value="SUBTILISIN"/>
</dbReference>
<comment type="caution">
    <text evidence="10">The sequence shown here is derived from an EMBL/GenBank/DDBJ whole genome shotgun (WGS) entry which is preliminary data.</text>
</comment>
<keyword evidence="11" id="KW-1185">Reference proteome</keyword>
<dbReference type="CDD" id="cd04852">
    <property type="entry name" value="Peptidases_S8_3"/>
    <property type="match status" value="2"/>
</dbReference>
<dbReference type="Pfam" id="PF00082">
    <property type="entry name" value="Peptidase_S8"/>
    <property type="match status" value="2"/>
</dbReference>
<evidence type="ECO:0000256" key="4">
    <source>
        <dbReference type="ARBA" id="ARBA00022801"/>
    </source>
</evidence>
<dbReference type="Proteomes" id="UP000824890">
    <property type="component" value="Unassembled WGS sequence"/>
</dbReference>
<dbReference type="PANTHER" id="PTHR10795">
    <property type="entry name" value="PROPROTEIN CONVERTASE SUBTILISIN/KEXIN"/>
    <property type="match status" value="1"/>
</dbReference>
<accession>A0ABQ8D5T1</accession>
<organism evidence="10 11">
    <name type="scientific">Brassica napus</name>
    <name type="common">Rape</name>
    <dbReference type="NCBI Taxonomy" id="3708"/>
    <lineage>
        <taxon>Eukaryota</taxon>
        <taxon>Viridiplantae</taxon>
        <taxon>Streptophyta</taxon>
        <taxon>Embryophyta</taxon>
        <taxon>Tracheophyta</taxon>
        <taxon>Spermatophyta</taxon>
        <taxon>Magnoliopsida</taxon>
        <taxon>eudicotyledons</taxon>
        <taxon>Gunneridae</taxon>
        <taxon>Pentapetalae</taxon>
        <taxon>rosids</taxon>
        <taxon>malvids</taxon>
        <taxon>Brassicales</taxon>
        <taxon>Brassicaceae</taxon>
        <taxon>Brassiceae</taxon>
        <taxon>Brassica</taxon>
    </lineage>
</organism>
<feature type="domain" description="Peptidase S8/S53" evidence="7">
    <location>
        <begin position="789"/>
        <end position="1219"/>
    </location>
</feature>
<feature type="domain" description="Peptidase S8/S53" evidence="7">
    <location>
        <begin position="104"/>
        <end position="532"/>
    </location>
</feature>
<feature type="active site" description="Charge relay system" evidence="6">
    <location>
        <position position="1168"/>
    </location>
</feature>
<dbReference type="InterPro" id="IPR034197">
    <property type="entry name" value="Peptidases_S8_3"/>
</dbReference>
<dbReference type="Pfam" id="PF05922">
    <property type="entry name" value="Inhibitor_I9"/>
    <property type="match status" value="1"/>
</dbReference>
<feature type="active site" description="Charge relay system" evidence="6">
    <location>
        <position position="111"/>
    </location>
</feature>
<feature type="active site" description="Charge relay system" evidence="6">
    <location>
        <position position="166"/>
    </location>
</feature>
<dbReference type="Pfam" id="PF17766">
    <property type="entry name" value="fn3_6"/>
    <property type="match status" value="2"/>
</dbReference>
<evidence type="ECO:0000313" key="10">
    <source>
        <dbReference type="EMBL" id="KAH0924068.1"/>
    </source>
</evidence>
<dbReference type="InterPro" id="IPR037045">
    <property type="entry name" value="S8pro/Inhibitor_I9_sf"/>
</dbReference>
<dbReference type="PROSITE" id="PS51892">
    <property type="entry name" value="SUBTILASE"/>
    <property type="match status" value="2"/>
</dbReference>
<evidence type="ECO:0000259" key="9">
    <source>
        <dbReference type="Pfam" id="PF17766"/>
    </source>
</evidence>
<sequence length="1375" mass="145745">MYVYIAYMGAFPEKASYSPMSHHQNILQEVIELSSVEDSLVRSYGRSFNGFAAKLTESERDKLAGMEGVVSVFPDTLYKPLTTRSYEFMGLGDKSKRVPNIETDIIVGVIDHGIWPESKSFSDEGIGPIPKKWKGVCAGGTNFTCNTKVIGARYYVQDSARDNDSHGSHTASTAAGNIVEGVSMNGLAKGTARGGVPLGRIAIYRVCEPVGCNGASVLAAFDDAIADGVDVITISLGGVVLDLYVDPIAIGSFHAMTRGIVTTAAFGNAGPNLQTGQNVAPWIISVAAGYTDRKFVTTVVNGDAKAFPGKWINDFDLEGQMYPLAYGKTASNSCTEEQARLCASGCLNTVQGKIVVCDTLNNVTESREAGAVGTILYDFHIPAPDPIPLAVLDYSNFDAFTSYVLTSPDPRGTILRSKTVKDNDAPFVASFSSRGPNSLFSDIMKPDITAPGVNILAAYSPMSPTAVPGQSMDYYFMSGTSMACPHVGGVAAYIKTFHPDWSPSAVKSAIMTTAWPMNASKNAEAEFAYGSGHVNPTAAVNPGLVYEISKEDYLNMLCSLDYSANGISILAGGAFTCSEESKVNVRDLNYPSMTALYPSGSTEGVIFTRTVTNVGKDGSTYKAKLSGDPKLNIIVDPETLSFDSSGEKKSFNVTIPYNGLGHLDSYGHMSASLVWSDGSHNVRSPIVVYIAYMGALPEKASYSPMSHHQNILQEVIESSSVEDSLVRSYGRSFNGFAAKLTESERDKLAGMEGVVSVFPNTVYKLLTTRSYEFMGLGDKSKHVPEVETDIIVGVLDGGIWPESKSFSDEGIGPIPKKWKGICAGGTNFTCNKKLIGARHYVQDSARDKDSHGSHTASTAAGNIVEGVSMNGLAKGTARGGVPLGRIAIYRVCEPAGCNAASLLGAFDDAIADGVDVITISIGGGVVKVDVDPIAIGSFHAMTKGIVTTASSGNDGSKLGNARNVAPWIISVAAGYTDRKFVTTVVNGDAIALPGKSINDFDLEGQMYTLAYGKTASNNCTEEQARRCASGCLNTVQGKIVVCDTWNNVMESREAGAVGTILHINVVDIPGPDPIPVAVLNDTNYEAFRSYVLTSPNPRGTILRSKTVKDNDAPFVASFSSRGPNTLFSDIMKPDITAPGVNILAAYSPMSPTAVPGQRMDYYFMSGTSMACPHVGGVAAYIKTFHPDWSPSAVKSAIMTTAWPMNASKNAEAEFAYGSGHVNPTAAINPGLVYEISKEDYLNMLCSLDYSANGISILAGGAFTCSEESKVNVRDLNYPSMTAKVSASSSSDITFSRTVTNVGKDGSTYKAKLSGDPKLNIKVDPETLSFESSGDKKSFTVTVSGNSLAGISGIVSASLVWSDGSHNVRSPIVVYT</sequence>
<feature type="active site" description="Charge relay system" evidence="6">
    <location>
        <position position="851"/>
    </location>
</feature>
<dbReference type="InterPro" id="IPR010259">
    <property type="entry name" value="S8pro/Inhibitor_I9"/>
</dbReference>
<dbReference type="InterPro" id="IPR041469">
    <property type="entry name" value="Subtilisin-like_FN3"/>
</dbReference>
<keyword evidence="4 6" id="KW-0378">Hydrolase</keyword>
<feature type="domain" description="Subtilisin-like protease fibronectin type-III" evidence="9">
    <location>
        <begin position="1274"/>
        <end position="1373"/>
    </location>
</feature>
<dbReference type="SUPFAM" id="SSF52743">
    <property type="entry name" value="Subtilisin-like"/>
    <property type="match status" value="2"/>
</dbReference>
<evidence type="ECO:0000256" key="1">
    <source>
        <dbReference type="ARBA" id="ARBA00011073"/>
    </source>
</evidence>
<name>A0ABQ8D5T1_BRANA</name>
<dbReference type="InterPro" id="IPR015500">
    <property type="entry name" value="Peptidase_S8_subtilisin-rel"/>
</dbReference>
<evidence type="ECO:0000256" key="3">
    <source>
        <dbReference type="ARBA" id="ARBA00022729"/>
    </source>
</evidence>
<dbReference type="InterPro" id="IPR000209">
    <property type="entry name" value="Peptidase_S8/S53_dom"/>
</dbReference>
<feature type="active site" description="Charge relay system" evidence="6">
    <location>
        <position position="796"/>
    </location>
</feature>
<comment type="similarity">
    <text evidence="1 6">Belongs to the peptidase S8 family.</text>
</comment>
<evidence type="ECO:0000313" key="11">
    <source>
        <dbReference type="Proteomes" id="UP000824890"/>
    </source>
</evidence>
<feature type="active site" description="Charge relay system" evidence="6">
    <location>
        <position position="481"/>
    </location>
</feature>
<evidence type="ECO:0000256" key="5">
    <source>
        <dbReference type="ARBA" id="ARBA00022825"/>
    </source>
</evidence>
<dbReference type="InterPro" id="IPR036852">
    <property type="entry name" value="Peptidase_S8/S53_dom_sf"/>
</dbReference>
<evidence type="ECO:0000256" key="2">
    <source>
        <dbReference type="ARBA" id="ARBA00022670"/>
    </source>
</evidence>